<dbReference type="InterPro" id="IPR036515">
    <property type="entry name" value="Transposase_17_sf"/>
</dbReference>
<dbReference type="PANTHER" id="PTHR34322">
    <property type="entry name" value="TRANSPOSASE, Y1_TNP DOMAIN-CONTAINING"/>
    <property type="match status" value="1"/>
</dbReference>
<dbReference type="SUPFAM" id="SSF143422">
    <property type="entry name" value="Transposase IS200-like"/>
    <property type="match status" value="1"/>
</dbReference>
<dbReference type="EMBL" id="JAGQKZ010000054">
    <property type="protein sequence ID" value="MCA9392438.1"/>
    <property type="molecule type" value="Genomic_DNA"/>
</dbReference>
<dbReference type="GO" id="GO:0006313">
    <property type="term" value="P:DNA transposition"/>
    <property type="evidence" value="ECO:0007669"/>
    <property type="project" value="InterPro"/>
</dbReference>
<sequence>MSTHSQLIKHVFNRGVRKTDIFLDDNDRKRFVNLMRWYLKIDYPYSSYITRIKQAKTQGVEPKDVYDSILNQNALVMPPVKILAWVLMCNHFHLLLCENTDLGIARYIHRISSAYAAYFNRRHNYSGRLFESSYKSIVVEDENQLLYVIRYIHKNPVEVGLLDANSMDHYSWSSWLKYSYKINDGVTDSELTEKLLGDLRIVTNSTSKNDNDESPDNEFLLLE</sequence>
<accession>A0A955LL20</accession>
<protein>
    <submittedName>
        <fullName evidence="2">Transposase</fullName>
    </submittedName>
</protein>
<gene>
    <name evidence="2" type="ORF">KC614_04570</name>
</gene>
<dbReference type="SMART" id="SM01321">
    <property type="entry name" value="Y1_Tnp"/>
    <property type="match status" value="1"/>
</dbReference>
<dbReference type="Pfam" id="PF01797">
    <property type="entry name" value="Y1_Tnp"/>
    <property type="match status" value="1"/>
</dbReference>
<dbReference type="AlphaFoldDB" id="A0A955LL20"/>
<organism evidence="2 3">
    <name type="scientific">candidate division WWE3 bacterium</name>
    <dbReference type="NCBI Taxonomy" id="2053526"/>
    <lineage>
        <taxon>Bacteria</taxon>
        <taxon>Katanobacteria</taxon>
    </lineage>
</organism>
<evidence type="ECO:0000259" key="1">
    <source>
        <dbReference type="SMART" id="SM01321"/>
    </source>
</evidence>
<dbReference type="Proteomes" id="UP000751518">
    <property type="component" value="Unassembled WGS sequence"/>
</dbReference>
<dbReference type="PANTHER" id="PTHR34322:SF2">
    <property type="entry name" value="TRANSPOSASE IS200-LIKE DOMAIN-CONTAINING PROTEIN"/>
    <property type="match status" value="1"/>
</dbReference>
<reference evidence="2" key="1">
    <citation type="submission" date="2020-04" db="EMBL/GenBank/DDBJ databases">
        <authorList>
            <person name="Zhang T."/>
        </authorList>
    </citation>
    <scope>NUCLEOTIDE SEQUENCE</scope>
    <source>
        <strain evidence="2">HKST-UBA03</strain>
    </source>
</reference>
<evidence type="ECO:0000313" key="2">
    <source>
        <dbReference type="EMBL" id="MCA9392438.1"/>
    </source>
</evidence>
<feature type="domain" description="Transposase IS200-like" evidence="1">
    <location>
        <begin position="4"/>
        <end position="155"/>
    </location>
</feature>
<comment type="caution">
    <text evidence="2">The sequence shown here is derived from an EMBL/GenBank/DDBJ whole genome shotgun (WGS) entry which is preliminary data.</text>
</comment>
<dbReference type="Gene3D" id="3.30.70.1290">
    <property type="entry name" value="Transposase IS200-like"/>
    <property type="match status" value="1"/>
</dbReference>
<dbReference type="GO" id="GO:0003677">
    <property type="term" value="F:DNA binding"/>
    <property type="evidence" value="ECO:0007669"/>
    <property type="project" value="InterPro"/>
</dbReference>
<dbReference type="GO" id="GO:0004803">
    <property type="term" value="F:transposase activity"/>
    <property type="evidence" value="ECO:0007669"/>
    <property type="project" value="InterPro"/>
</dbReference>
<name>A0A955LL20_UNCKA</name>
<dbReference type="InterPro" id="IPR002686">
    <property type="entry name" value="Transposase_17"/>
</dbReference>
<reference evidence="2" key="2">
    <citation type="journal article" date="2021" name="Microbiome">
        <title>Successional dynamics and alternative stable states in a saline activated sludge microbial community over 9 years.</title>
        <authorList>
            <person name="Wang Y."/>
            <person name="Ye J."/>
            <person name="Ju F."/>
            <person name="Liu L."/>
            <person name="Boyd J.A."/>
            <person name="Deng Y."/>
            <person name="Parks D.H."/>
            <person name="Jiang X."/>
            <person name="Yin X."/>
            <person name="Woodcroft B.J."/>
            <person name="Tyson G.W."/>
            <person name="Hugenholtz P."/>
            <person name="Polz M.F."/>
            <person name="Zhang T."/>
        </authorList>
    </citation>
    <scope>NUCLEOTIDE SEQUENCE</scope>
    <source>
        <strain evidence="2">HKST-UBA03</strain>
    </source>
</reference>
<proteinExistence type="predicted"/>
<evidence type="ECO:0000313" key="3">
    <source>
        <dbReference type="Proteomes" id="UP000751518"/>
    </source>
</evidence>